<dbReference type="GO" id="GO:0016020">
    <property type="term" value="C:membrane"/>
    <property type="evidence" value="ECO:0007669"/>
    <property type="project" value="TreeGrafter"/>
</dbReference>
<evidence type="ECO:0000313" key="4">
    <source>
        <dbReference type="EMBL" id="KAK9118583.1"/>
    </source>
</evidence>
<sequence>MNLIKLLCFNFIFFTSVSATNAVTSQHQNFILGEENLGQWTKGLFEFAEAPGPVHGGDDSSSVHHETLVLAAKRTDRLDVLCGFKRYSGGWDISNRHYWASVGFTGAAGFILAAVWFLSFSVAQVIYHCCRWRLSINLKGSECSHRICLILLLCFTCAAVVGCVLLPVGQGAFHGEVLHTIHYVVNQSDYVVDTLRNVTEYLSLAKKINVSQVLLPTKIKDEIDKLNVDLNAAADLLTEKTSENSSKIRQVFSAVRSALIAMAVVMLLLTFLGLFLSVLGQQHAVHIFILSGWLLVAITFVLFGVFVILNNAIADTCMAMEEWADNPQAETALSNILPCVDERTTNKTLFQSKEVINQLVNVVNTAIYTFANWNPPPQAKFFYYNQSGPLMPSLCSPFDSKLQDQLCGYHQVSLSNASMVWKNYTCTISESGKCTSTGRIMPQMYDQLAAAVNASYALYHYAPPLLSLQNCNFVRNTFMNITSEYCPHLEHYLKMVNVGLCLISVGVMFCLILWLLYANRSRRDEVLVKISFPIKRALSSRKTRDSNVVRSNTADDHNNGEIQL</sequence>
<evidence type="ECO:0000256" key="3">
    <source>
        <dbReference type="SAM" id="SignalP"/>
    </source>
</evidence>
<evidence type="ECO:0000256" key="2">
    <source>
        <dbReference type="SAM" id="Phobius"/>
    </source>
</evidence>
<dbReference type="EMBL" id="JBBNAG010000007">
    <property type="protein sequence ID" value="KAK9118583.1"/>
    <property type="molecule type" value="Genomic_DNA"/>
</dbReference>
<dbReference type="InterPro" id="IPR040283">
    <property type="entry name" value="DDB_G0292058-like"/>
</dbReference>
<protein>
    <submittedName>
        <fullName evidence="4">Uncharacterized protein</fullName>
    </submittedName>
</protein>
<gene>
    <name evidence="4" type="ORF">Scep_016676</name>
</gene>
<name>A0AAP0NTH6_9MAGN</name>
<dbReference type="AlphaFoldDB" id="A0AAP0NTH6"/>
<feature type="transmembrane region" description="Helical" evidence="2">
    <location>
        <begin position="147"/>
        <end position="168"/>
    </location>
</feature>
<dbReference type="PANTHER" id="PTHR31414">
    <property type="entry name" value="TRANSMEMBRANE PROTEIN DDB_G0292058"/>
    <property type="match status" value="1"/>
</dbReference>
<proteinExistence type="predicted"/>
<feature type="signal peptide" evidence="3">
    <location>
        <begin position="1"/>
        <end position="19"/>
    </location>
</feature>
<feature type="chain" id="PRO_5042971233" evidence="3">
    <location>
        <begin position="20"/>
        <end position="564"/>
    </location>
</feature>
<feature type="region of interest" description="Disordered" evidence="1">
    <location>
        <begin position="545"/>
        <end position="564"/>
    </location>
</feature>
<keyword evidence="3" id="KW-0732">Signal</keyword>
<keyword evidence="2" id="KW-1133">Transmembrane helix</keyword>
<dbReference type="Proteomes" id="UP001419268">
    <property type="component" value="Unassembled WGS sequence"/>
</dbReference>
<keyword evidence="2" id="KW-0472">Membrane</keyword>
<comment type="caution">
    <text evidence="4">The sequence shown here is derived from an EMBL/GenBank/DDBJ whole genome shotgun (WGS) entry which is preliminary data.</text>
</comment>
<feature type="transmembrane region" description="Helical" evidence="2">
    <location>
        <begin position="495"/>
        <end position="517"/>
    </location>
</feature>
<evidence type="ECO:0000256" key="1">
    <source>
        <dbReference type="SAM" id="MobiDB-lite"/>
    </source>
</evidence>
<keyword evidence="2" id="KW-0812">Transmembrane</keyword>
<feature type="transmembrane region" description="Helical" evidence="2">
    <location>
        <begin position="287"/>
        <end position="309"/>
    </location>
</feature>
<evidence type="ECO:0000313" key="5">
    <source>
        <dbReference type="Proteomes" id="UP001419268"/>
    </source>
</evidence>
<accession>A0AAP0NTH6</accession>
<feature type="transmembrane region" description="Helical" evidence="2">
    <location>
        <begin position="258"/>
        <end position="280"/>
    </location>
</feature>
<keyword evidence="5" id="KW-1185">Reference proteome</keyword>
<organism evidence="4 5">
    <name type="scientific">Stephania cephalantha</name>
    <dbReference type="NCBI Taxonomy" id="152367"/>
    <lineage>
        <taxon>Eukaryota</taxon>
        <taxon>Viridiplantae</taxon>
        <taxon>Streptophyta</taxon>
        <taxon>Embryophyta</taxon>
        <taxon>Tracheophyta</taxon>
        <taxon>Spermatophyta</taxon>
        <taxon>Magnoliopsida</taxon>
        <taxon>Ranunculales</taxon>
        <taxon>Menispermaceae</taxon>
        <taxon>Menispermoideae</taxon>
        <taxon>Cissampelideae</taxon>
        <taxon>Stephania</taxon>
    </lineage>
</organism>
<dbReference type="PANTHER" id="PTHR31414:SF16">
    <property type="entry name" value="TRANSMEMBRANE PROTEIN"/>
    <property type="match status" value="1"/>
</dbReference>
<reference evidence="4 5" key="1">
    <citation type="submission" date="2024-01" db="EMBL/GenBank/DDBJ databases">
        <title>Genome assemblies of Stephania.</title>
        <authorList>
            <person name="Yang L."/>
        </authorList>
    </citation>
    <scope>NUCLEOTIDE SEQUENCE [LARGE SCALE GENOMIC DNA]</scope>
    <source>
        <strain evidence="4">JXDWG</strain>
        <tissue evidence="4">Leaf</tissue>
    </source>
</reference>
<feature type="transmembrane region" description="Helical" evidence="2">
    <location>
        <begin position="98"/>
        <end position="127"/>
    </location>
</feature>